<protein>
    <submittedName>
        <fullName evidence="1">Uncharacterized protein</fullName>
    </submittedName>
</protein>
<proteinExistence type="predicted"/>
<evidence type="ECO:0000313" key="2">
    <source>
        <dbReference type="Proteomes" id="UP001732700"/>
    </source>
</evidence>
<dbReference type="EnsemblPlants" id="AVESA.00010b.r2.5CG0875830.1">
    <property type="protein sequence ID" value="AVESA.00010b.r2.5CG0875830.1.CDS.1"/>
    <property type="gene ID" value="AVESA.00010b.r2.5CG0875830"/>
</dbReference>
<name>A0ACD5XTH7_AVESA</name>
<reference evidence="1" key="1">
    <citation type="submission" date="2021-05" db="EMBL/GenBank/DDBJ databases">
        <authorList>
            <person name="Scholz U."/>
            <person name="Mascher M."/>
            <person name="Fiebig A."/>
        </authorList>
    </citation>
    <scope>NUCLEOTIDE SEQUENCE [LARGE SCALE GENOMIC DNA]</scope>
</reference>
<sequence>MSKSYVDGKVARFDGCEADTWSPLWLTDFMQQLGYPEPKKYVLYWLLPGMNLDTGLRIVDSDTDTLNMIVVVPKLQYFQLYVDHKDLQFDNAMLDDVVICGSPDLPPVLSPGKRMDKAAAGRSNVGSSNSVLPRQEHNVRHELGRSRRQLDVEEEAKNYIDSDSDDSDWDADWVDSDNELAADDDDLYEEWVDDKFEKRMSKSKWEEDSDYDTDVDLKELQDSDVEEHDSVEEV</sequence>
<accession>A0ACD5XTH7</accession>
<evidence type="ECO:0000313" key="1">
    <source>
        <dbReference type="EnsemblPlants" id="AVESA.00010b.r2.5CG0875830.1.CDS.1"/>
    </source>
</evidence>
<organism evidence="1 2">
    <name type="scientific">Avena sativa</name>
    <name type="common">Oat</name>
    <dbReference type="NCBI Taxonomy" id="4498"/>
    <lineage>
        <taxon>Eukaryota</taxon>
        <taxon>Viridiplantae</taxon>
        <taxon>Streptophyta</taxon>
        <taxon>Embryophyta</taxon>
        <taxon>Tracheophyta</taxon>
        <taxon>Spermatophyta</taxon>
        <taxon>Magnoliopsida</taxon>
        <taxon>Liliopsida</taxon>
        <taxon>Poales</taxon>
        <taxon>Poaceae</taxon>
        <taxon>BOP clade</taxon>
        <taxon>Pooideae</taxon>
        <taxon>Poodae</taxon>
        <taxon>Poeae</taxon>
        <taxon>Poeae Chloroplast Group 1 (Aveneae type)</taxon>
        <taxon>Aveninae</taxon>
        <taxon>Avena</taxon>
    </lineage>
</organism>
<keyword evidence="2" id="KW-1185">Reference proteome</keyword>
<dbReference type="Proteomes" id="UP001732700">
    <property type="component" value="Chromosome 5C"/>
</dbReference>
<reference evidence="1" key="2">
    <citation type="submission" date="2025-09" db="UniProtKB">
        <authorList>
            <consortium name="EnsemblPlants"/>
        </authorList>
    </citation>
    <scope>IDENTIFICATION</scope>
</reference>